<evidence type="ECO:0000256" key="4">
    <source>
        <dbReference type="ARBA" id="ARBA00022741"/>
    </source>
</evidence>
<evidence type="ECO:0000256" key="8">
    <source>
        <dbReference type="ARBA" id="ARBA00066370"/>
    </source>
</evidence>
<comment type="similarity">
    <text evidence="2">Belongs to the FGGY kinase family.</text>
</comment>
<dbReference type="GO" id="GO:0005997">
    <property type="term" value="P:xylulose metabolic process"/>
    <property type="evidence" value="ECO:0007669"/>
    <property type="project" value="TreeGrafter"/>
</dbReference>
<keyword evidence="5" id="KW-0418">Kinase</keyword>
<accession>A0A383VJJ9</accession>
<proteinExistence type="inferred from homology"/>
<evidence type="ECO:0000256" key="2">
    <source>
        <dbReference type="ARBA" id="ARBA00009156"/>
    </source>
</evidence>
<dbReference type="EC" id="2.7.1.47" evidence="8"/>
<keyword evidence="12" id="KW-1185">Reference proteome</keyword>
<evidence type="ECO:0000313" key="11">
    <source>
        <dbReference type="EMBL" id="SZX64546.1"/>
    </source>
</evidence>
<evidence type="ECO:0000313" key="12">
    <source>
        <dbReference type="Proteomes" id="UP000256970"/>
    </source>
</evidence>
<comment type="catalytic activity">
    <reaction evidence="7">
        <text>D-ribulose + ATP = D-ribulose 5-phosphate + ADP + H(+)</text>
        <dbReference type="Rhea" id="RHEA:17601"/>
        <dbReference type="ChEBI" id="CHEBI:15378"/>
        <dbReference type="ChEBI" id="CHEBI:17173"/>
        <dbReference type="ChEBI" id="CHEBI:30616"/>
        <dbReference type="ChEBI" id="CHEBI:58121"/>
        <dbReference type="ChEBI" id="CHEBI:456216"/>
        <dbReference type="EC" id="2.7.1.47"/>
    </reaction>
</comment>
<dbReference type="GO" id="GO:0004856">
    <property type="term" value="F:D-xylulokinase activity"/>
    <property type="evidence" value="ECO:0007669"/>
    <property type="project" value="TreeGrafter"/>
</dbReference>
<evidence type="ECO:0000256" key="6">
    <source>
        <dbReference type="ARBA" id="ARBA00022840"/>
    </source>
</evidence>
<dbReference type="CDD" id="cd07783">
    <property type="entry name" value="ASKHA_NBD_FGGY_SePSK_AtXK1-like"/>
    <property type="match status" value="1"/>
</dbReference>
<dbReference type="EMBL" id="FNXT01000417">
    <property type="protein sequence ID" value="SZX64546.1"/>
    <property type="molecule type" value="Genomic_DNA"/>
</dbReference>
<keyword evidence="6" id="KW-0067">ATP-binding</keyword>
<feature type="domain" description="Carbohydrate kinase FGGY C-terminal" evidence="10">
    <location>
        <begin position="264"/>
        <end position="438"/>
    </location>
</feature>
<keyword evidence="3" id="KW-0808">Transferase</keyword>
<dbReference type="InterPro" id="IPR043129">
    <property type="entry name" value="ATPase_NBD"/>
</dbReference>
<dbReference type="Proteomes" id="UP000256970">
    <property type="component" value="Unassembled WGS sequence"/>
</dbReference>
<dbReference type="AlphaFoldDB" id="A0A383VJJ9"/>
<sequence length="451" mass="46849">MSSRASLKASNSSSSSTSKYFLGIDFGTSGARVTVIDDAGSTAADHKQGYGPDGAADWAAAWERVLFELVAALPQDVVANVGAVAFDGTSATAMLVDAATGRQLAPPKLYNEAQGAEAVAAAKAIAPASHTATASTSTLCKLLAWHQAGTWQAAAAAGAHPRLLHQADWLAYLLHGRPDVSDWNNALKLGFDPAAEAYPQWLSSQEYALLFPSTVVAPSAPVAAVTAAAASRTGLPRSCMVCGGTTDSIAAFVAAGVSQVGEAVTSLGSTMAVKLLSEERVDDAAYGVYSHRLGDSWLVGGASNTGGAVLRQHFSNEQLQQLSQRINLAQPSGLDYYPLVGPGERFPVNDPGMQPRLMPRPDDDALFLQGMLESMSRIEAQAYQLLAQLGASKVTSVLTAGGGAVNDKWTAMREAALGVPVRPAQQGEASYGAALLARAGWRQHNSAGQQQ</sequence>
<evidence type="ECO:0000256" key="1">
    <source>
        <dbReference type="ARBA" id="ARBA00001968"/>
    </source>
</evidence>
<dbReference type="SUPFAM" id="SSF53067">
    <property type="entry name" value="Actin-like ATPase domain"/>
    <property type="match status" value="2"/>
</dbReference>
<dbReference type="GO" id="GO:0019150">
    <property type="term" value="F:D-ribulokinase activity"/>
    <property type="evidence" value="ECO:0007669"/>
    <property type="project" value="UniProtKB-EC"/>
</dbReference>
<dbReference type="PANTHER" id="PTHR10196:SF80">
    <property type="entry name" value="D-RIBULOSE KINASE"/>
    <property type="match status" value="1"/>
</dbReference>
<evidence type="ECO:0000256" key="9">
    <source>
        <dbReference type="ARBA" id="ARBA00072590"/>
    </source>
</evidence>
<name>A0A383VJJ9_TETOB</name>
<dbReference type="FunFam" id="3.30.420.40:FF:000180">
    <property type="entry name" value="D-ribulose kinase isoform X1"/>
    <property type="match status" value="1"/>
</dbReference>
<dbReference type="Gene3D" id="3.30.420.40">
    <property type="match status" value="2"/>
</dbReference>
<protein>
    <recommendedName>
        <fullName evidence="9">D-ribulose kinase</fullName>
        <ecNumber evidence="8">2.7.1.47</ecNumber>
    </recommendedName>
</protein>
<evidence type="ECO:0000256" key="7">
    <source>
        <dbReference type="ARBA" id="ARBA00051146"/>
    </source>
</evidence>
<dbReference type="STRING" id="3088.A0A383VJJ9"/>
<evidence type="ECO:0000256" key="3">
    <source>
        <dbReference type="ARBA" id="ARBA00022679"/>
    </source>
</evidence>
<organism evidence="11 12">
    <name type="scientific">Tetradesmus obliquus</name>
    <name type="common">Green alga</name>
    <name type="synonym">Acutodesmus obliquus</name>
    <dbReference type="NCBI Taxonomy" id="3088"/>
    <lineage>
        <taxon>Eukaryota</taxon>
        <taxon>Viridiplantae</taxon>
        <taxon>Chlorophyta</taxon>
        <taxon>core chlorophytes</taxon>
        <taxon>Chlorophyceae</taxon>
        <taxon>CS clade</taxon>
        <taxon>Sphaeropleales</taxon>
        <taxon>Scenedesmaceae</taxon>
        <taxon>Tetradesmus</taxon>
    </lineage>
</organism>
<gene>
    <name evidence="11" type="ORF">BQ4739_LOCUS5053</name>
</gene>
<dbReference type="GO" id="GO:0005829">
    <property type="term" value="C:cytosol"/>
    <property type="evidence" value="ECO:0007669"/>
    <property type="project" value="TreeGrafter"/>
</dbReference>
<comment type="cofactor">
    <cofactor evidence="1">
        <name>a divalent metal cation</name>
        <dbReference type="ChEBI" id="CHEBI:60240"/>
    </cofactor>
</comment>
<evidence type="ECO:0000259" key="10">
    <source>
        <dbReference type="Pfam" id="PF02782"/>
    </source>
</evidence>
<evidence type="ECO:0000256" key="5">
    <source>
        <dbReference type="ARBA" id="ARBA00022777"/>
    </source>
</evidence>
<dbReference type="PANTHER" id="PTHR10196">
    <property type="entry name" value="SUGAR KINASE"/>
    <property type="match status" value="1"/>
</dbReference>
<dbReference type="InterPro" id="IPR018485">
    <property type="entry name" value="FGGY_C"/>
</dbReference>
<reference evidence="11 12" key="1">
    <citation type="submission" date="2016-10" db="EMBL/GenBank/DDBJ databases">
        <authorList>
            <person name="Cai Z."/>
        </authorList>
    </citation>
    <scope>NUCLEOTIDE SEQUENCE [LARGE SCALE GENOMIC DNA]</scope>
</reference>
<dbReference type="Pfam" id="PF02782">
    <property type="entry name" value="FGGY_C"/>
    <property type="match status" value="1"/>
</dbReference>
<dbReference type="GO" id="GO:0005524">
    <property type="term" value="F:ATP binding"/>
    <property type="evidence" value="ECO:0007669"/>
    <property type="project" value="UniProtKB-KW"/>
</dbReference>
<keyword evidence="4" id="KW-0547">Nucleotide-binding</keyword>